<dbReference type="GO" id="GO:0004822">
    <property type="term" value="F:isoleucine-tRNA ligase activity"/>
    <property type="evidence" value="ECO:0007669"/>
    <property type="project" value="UniProtKB-EC"/>
</dbReference>
<dbReference type="CDD" id="cd07961">
    <property type="entry name" value="Anticodon_Ia_Ile_ABEc"/>
    <property type="match status" value="1"/>
</dbReference>
<dbReference type="InterPro" id="IPR013155">
    <property type="entry name" value="M/V/L/I-tRNA-synth_anticd-bd"/>
</dbReference>
<dbReference type="InterPro" id="IPR002301">
    <property type="entry name" value="Ile-tRNA-ligase"/>
</dbReference>
<comment type="caution">
    <text evidence="11">The sequence shown here is derived from an EMBL/GenBank/DDBJ whole genome shotgun (WGS) entry which is preliminary data.</text>
</comment>
<keyword evidence="3" id="KW-0547">Nucleotide-binding</keyword>
<evidence type="ECO:0000313" key="11">
    <source>
        <dbReference type="EMBL" id="PIS15820.1"/>
    </source>
</evidence>
<dbReference type="GO" id="GO:0002161">
    <property type="term" value="F:aminoacyl-tRNA deacylase activity"/>
    <property type="evidence" value="ECO:0007669"/>
    <property type="project" value="InterPro"/>
</dbReference>
<evidence type="ECO:0000313" key="12">
    <source>
        <dbReference type="Proteomes" id="UP000231198"/>
    </source>
</evidence>
<evidence type="ECO:0000256" key="2">
    <source>
        <dbReference type="ARBA" id="ARBA00022598"/>
    </source>
</evidence>
<evidence type="ECO:0000256" key="7">
    <source>
        <dbReference type="ARBA" id="ARBA00025217"/>
    </source>
</evidence>
<gene>
    <name evidence="11" type="ORF">COT62_01710</name>
</gene>
<organism evidence="11 12">
    <name type="scientific">Candidatus Roizmanbacteria bacterium CG09_land_8_20_14_0_10_41_9</name>
    <dbReference type="NCBI Taxonomy" id="1974850"/>
    <lineage>
        <taxon>Bacteria</taxon>
        <taxon>Candidatus Roizmaniibacteriota</taxon>
    </lineage>
</organism>
<dbReference type="Pfam" id="PF00133">
    <property type="entry name" value="tRNA-synt_1"/>
    <property type="match status" value="1"/>
</dbReference>
<dbReference type="InterPro" id="IPR009008">
    <property type="entry name" value="Val/Leu/Ile-tRNA-synth_edit"/>
</dbReference>
<protein>
    <recommendedName>
        <fullName evidence="1">isoleucine--tRNA ligase</fullName>
        <ecNumber evidence="1">6.1.1.5</ecNumber>
    </recommendedName>
</protein>
<dbReference type="EMBL" id="PEZG01000036">
    <property type="protein sequence ID" value="PIS15820.1"/>
    <property type="molecule type" value="Genomic_DNA"/>
</dbReference>
<dbReference type="PRINTS" id="PR00984">
    <property type="entry name" value="TRNASYNTHILE"/>
</dbReference>
<comment type="function">
    <text evidence="7">Catalyzes the attachment of isoleucine to tRNA(Ile). As IleRS can inadvertently accommodate and process structurally similar amino acids such as valine, to avoid such errors it has two additional distinct tRNA(Ile)-dependent editing activities. One activity is designated as 'pretransfer' editing and involves the hydrolysis of activated Val-AMP. The other activity is designated 'posttransfer' editing and involves deacylation of mischarged Val-tRNA(Ile).</text>
</comment>
<dbReference type="Gene3D" id="1.10.730.10">
    <property type="entry name" value="Isoleucyl-tRNA Synthetase, Domain 1"/>
    <property type="match status" value="1"/>
</dbReference>
<evidence type="ECO:0000256" key="5">
    <source>
        <dbReference type="ARBA" id="ARBA00022917"/>
    </source>
</evidence>
<dbReference type="SUPFAM" id="SSF52374">
    <property type="entry name" value="Nucleotidylyl transferase"/>
    <property type="match status" value="1"/>
</dbReference>
<dbReference type="SUPFAM" id="SSF47323">
    <property type="entry name" value="Anticodon-binding domain of a subclass of class I aminoacyl-tRNA synthetases"/>
    <property type="match status" value="1"/>
</dbReference>
<dbReference type="Pfam" id="PF19302">
    <property type="entry name" value="DUF5915"/>
    <property type="match status" value="1"/>
</dbReference>
<keyword evidence="4" id="KW-0067">ATP-binding</keyword>
<dbReference type="InterPro" id="IPR009080">
    <property type="entry name" value="tRNAsynth_Ia_anticodon-bd"/>
</dbReference>
<dbReference type="GO" id="GO:0000049">
    <property type="term" value="F:tRNA binding"/>
    <property type="evidence" value="ECO:0007669"/>
    <property type="project" value="InterPro"/>
</dbReference>
<dbReference type="Proteomes" id="UP000231198">
    <property type="component" value="Unassembled WGS sequence"/>
</dbReference>
<dbReference type="Pfam" id="PF08264">
    <property type="entry name" value="Anticodon_1"/>
    <property type="match status" value="1"/>
</dbReference>
<proteinExistence type="predicted"/>
<dbReference type="Gene3D" id="3.40.50.620">
    <property type="entry name" value="HUPs"/>
    <property type="match status" value="2"/>
</dbReference>
<keyword evidence="5" id="KW-0648">Protein biosynthesis</keyword>
<dbReference type="GO" id="GO:0005524">
    <property type="term" value="F:ATP binding"/>
    <property type="evidence" value="ECO:0007669"/>
    <property type="project" value="UniProtKB-KW"/>
</dbReference>
<dbReference type="SUPFAM" id="SSF50677">
    <property type="entry name" value="ValRS/IleRS/LeuRS editing domain"/>
    <property type="match status" value="1"/>
</dbReference>
<evidence type="ECO:0000256" key="1">
    <source>
        <dbReference type="ARBA" id="ARBA00013165"/>
    </source>
</evidence>
<sequence>MVKPKNNDINFPEMEKKWLGHWYKNGIVKKYLQKNNSSKKRFSFFDGPITANNPMGVHHAWGKTYKDLWQKFYNLLGYKERFQNGFDCQGLWVEVEVEKQLSLKSKKEIENLVPGDKKASVAHFIQLCRDRVIKFSGIQTEQSKRLGYFMDWEHSYFTMSDENNYMIWFFLKKCYENGWVYKGLDSVPWCPRCETAISQHEMLTEDYKELTHETVFLKLPILTKGWERVHLLIWTTTPWTVPANVAVAVNVKYTYAVWKNKRTGDRIVVLHSDENGLVPKRILKNKEIPIHEYIFGSNVNSQYEIEKQISGKDLVGLMYEAPFDHLERVKKAKGERPSTFHTVVDGSEIVVAAEGTGLLHVATGAGTEDFKLGKKRNLPVISVIADNADYLEGMGEFSRKNAKKHPEIIVDHLKEKEHGRYLLKTMHFTHRYPACWRCKTELVWKVAEEWYIAMDTKSKLKSQNSKAGDMTLRERMMNVAKKIRWLPEFGLERELDWLKNMHDWLISKKNRYWGLALPIFECKKCGNFEVIGSKEELKERVVEGWKQFEGHSPHKPYIDEVYISCKSCGGKIRRINDVGNPWLDAGVIPFSTLIDPNNKKVSYTGDKTYFKEWFPSHFITESFPGQFKNWFYSLIAMSTVLEDTNSFQTVLGFATLTGEDGRPMHKSWGNMIEFNEGADKIGVDVMRWMYSRQNASENLLFGYKKSDEVRRLFYLMLWNLFKFYSDYSRMDGFGKLKDVSSQPASTHILDLWIMSRFNWLLEYVTRCLKNYNAKDAALEIEKFVDDLSTWYIRRSRDRIWVNSDDQKDKGKFYQTLHVVLVNLSILLSPFMPFISEEIYTSLTGNESVHLSLWPQVNQKSIDEKIMADMGLVREIAEAGQRTRKVVKIKVRQPLSVAIVYMPDGKKFEDTTHTEEYTSLLCSELNVKKIQFSATKKSDQIEVEMDTNLTSALAKEGKIRDLVRQIQELRKKSGVSQDEYILLTIPHEYKSYESFIQKRVLAREVTYGDEVQVHRSV</sequence>
<dbReference type="InterPro" id="IPR033709">
    <property type="entry name" value="Anticodon_Ile_ABEc"/>
</dbReference>
<evidence type="ECO:0000256" key="8">
    <source>
        <dbReference type="ARBA" id="ARBA00048359"/>
    </source>
</evidence>
<accession>A0A2H0WT32</accession>
<comment type="catalytic activity">
    <reaction evidence="8">
        <text>tRNA(Ile) + L-isoleucine + ATP = L-isoleucyl-tRNA(Ile) + AMP + diphosphate</text>
        <dbReference type="Rhea" id="RHEA:11060"/>
        <dbReference type="Rhea" id="RHEA-COMP:9666"/>
        <dbReference type="Rhea" id="RHEA-COMP:9695"/>
        <dbReference type="ChEBI" id="CHEBI:30616"/>
        <dbReference type="ChEBI" id="CHEBI:33019"/>
        <dbReference type="ChEBI" id="CHEBI:58045"/>
        <dbReference type="ChEBI" id="CHEBI:78442"/>
        <dbReference type="ChEBI" id="CHEBI:78528"/>
        <dbReference type="ChEBI" id="CHEBI:456215"/>
        <dbReference type="EC" id="6.1.1.5"/>
    </reaction>
</comment>
<keyword evidence="2 11" id="KW-0436">Ligase</keyword>
<dbReference type="GO" id="GO:0006428">
    <property type="term" value="P:isoleucyl-tRNA aminoacylation"/>
    <property type="evidence" value="ECO:0007669"/>
    <property type="project" value="InterPro"/>
</dbReference>
<evidence type="ECO:0000259" key="10">
    <source>
        <dbReference type="Pfam" id="PF08264"/>
    </source>
</evidence>
<dbReference type="InterPro" id="IPR002300">
    <property type="entry name" value="aa-tRNA-synth_Ia"/>
</dbReference>
<name>A0A2H0WT32_9BACT</name>
<feature type="domain" description="Aminoacyl-tRNA synthetase class Ia" evidence="9">
    <location>
        <begin position="18"/>
        <end position="691"/>
    </location>
</feature>
<reference evidence="12" key="1">
    <citation type="submission" date="2017-09" db="EMBL/GenBank/DDBJ databases">
        <title>Depth-based differentiation of microbial function through sediment-hosted aquifers and enrichment of novel symbionts in the deep terrestrial subsurface.</title>
        <authorList>
            <person name="Probst A.J."/>
            <person name="Ladd B."/>
            <person name="Jarett J.K."/>
            <person name="Geller-Mcgrath D.E."/>
            <person name="Sieber C.M.K."/>
            <person name="Emerson J.B."/>
            <person name="Anantharaman K."/>
            <person name="Thomas B.C."/>
            <person name="Malmstrom R."/>
            <person name="Stieglmeier M."/>
            <person name="Klingl A."/>
            <person name="Woyke T."/>
            <person name="Ryan C.M."/>
            <person name="Banfield J.F."/>
        </authorList>
    </citation>
    <scope>NUCLEOTIDE SEQUENCE [LARGE SCALE GENOMIC DNA]</scope>
</reference>
<evidence type="ECO:0000256" key="3">
    <source>
        <dbReference type="ARBA" id="ARBA00022741"/>
    </source>
</evidence>
<dbReference type="PANTHER" id="PTHR42780:SF1">
    <property type="entry name" value="ISOLEUCINE--TRNA LIGASE, CYTOPLASMIC"/>
    <property type="match status" value="1"/>
</dbReference>
<evidence type="ECO:0000256" key="4">
    <source>
        <dbReference type="ARBA" id="ARBA00022840"/>
    </source>
</evidence>
<evidence type="ECO:0000256" key="6">
    <source>
        <dbReference type="ARBA" id="ARBA00023146"/>
    </source>
</evidence>
<feature type="domain" description="Methionyl/Valyl/Leucyl/Isoleucyl-tRNA synthetase anticodon-binding" evidence="10">
    <location>
        <begin position="750"/>
        <end position="898"/>
    </location>
</feature>
<dbReference type="InterPro" id="IPR014729">
    <property type="entry name" value="Rossmann-like_a/b/a_fold"/>
</dbReference>
<evidence type="ECO:0000259" key="9">
    <source>
        <dbReference type="Pfam" id="PF00133"/>
    </source>
</evidence>
<dbReference type="EC" id="6.1.1.5" evidence="1"/>
<dbReference type="PANTHER" id="PTHR42780">
    <property type="entry name" value="SOLEUCYL-TRNA SYNTHETASE"/>
    <property type="match status" value="1"/>
</dbReference>
<keyword evidence="6" id="KW-0030">Aminoacyl-tRNA synthetase</keyword>
<dbReference type="InterPro" id="IPR023586">
    <property type="entry name" value="Ile-tRNA-ligase_type2"/>
</dbReference>
<dbReference type="AlphaFoldDB" id="A0A2H0WT32"/>